<organism evidence="8 9">
    <name type="scientific">Meripilus lineatus</name>
    <dbReference type="NCBI Taxonomy" id="2056292"/>
    <lineage>
        <taxon>Eukaryota</taxon>
        <taxon>Fungi</taxon>
        <taxon>Dikarya</taxon>
        <taxon>Basidiomycota</taxon>
        <taxon>Agaricomycotina</taxon>
        <taxon>Agaricomycetes</taxon>
        <taxon>Polyporales</taxon>
        <taxon>Meripilaceae</taxon>
        <taxon>Meripilus</taxon>
    </lineage>
</organism>
<dbReference type="EMBL" id="JANAWD010000245">
    <property type="protein sequence ID" value="KAJ3483031.1"/>
    <property type="molecule type" value="Genomic_DNA"/>
</dbReference>
<dbReference type="Gene3D" id="3.40.50.1820">
    <property type="entry name" value="alpha/beta hydrolase"/>
    <property type="match status" value="1"/>
</dbReference>
<evidence type="ECO:0000256" key="1">
    <source>
        <dbReference type="ARBA" id="ARBA00009431"/>
    </source>
</evidence>
<dbReference type="EC" id="3.4.16.-" evidence="7"/>
<dbReference type="InterPro" id="IPR018202">
    <property type="entry name" value="Ser_caboxypep_ser_AS"/>
</dbReference>
<evidence type="ECO:0000256" key="2">
    <source>
        <dbReference type="ARBA" id="ARBA00022645"/>
    </source>
</evidence>
<dbReference type="Proteomes" id="UP001212997">
    <property type="component" value="Unassembled WGS sequence"/>
</dbReference>
<dbReference type="Pfam" id="PF00450">
    <property type="entry name" value="Peptidase_S10"/>
    <property type="match status" value="1"/>
</dbReference>
<name>A0AAD5V0S4_9APHY</name>
<evidence type="ECO:0000256" key="7">
    <source>
        <dbReference type="RuleBase" id="RU361156"/>
    </source>
</evidence>
<keyword evidence="2 7" id="KW-0121">Carboxypeptidase</keyword>
<dbReference type="GO" id="GO:0006508">
    <property type="term" value="P:proteolysis"/>
    <property type="evidence" value="ECO:0007669"/>
    <property type="project" value="UniProtKB-KW"/>
</dbReference>
<evidence type="ECO:0000313" key="8">
    <source>
        <dbReference type="EMBL" id="KAJ3483031.1"/>
    </source>
</evidence>
<dbReference type="AlphaFoldDB" id="A0AAD5V0S4"/>
<keyword evidence="3 7" id="KW-0645">Protease</keyword>
<evidence type="ECO:0000313" key="9">
    <source>
        <dbReference type="Proteomes" id="UP001212997"/>
    </source>
</evidence>
<dbReference type="PROSITE" id="PS00131">
    <property type="entry name" value="CARBOXYPEPT_SER_SER"/>
    <property type="match status" value="1"/>
</dbReference>
<proteinExistence type="inferred from homology"/>
<dbReference type="GO" id="GO:0000324">
    <property type="term" value="C:fungal-type vacuole"/>
    <property type="evidence" value="ECO:0007669"/>
    <property type="project" value="TreeGrafter"/>
</dbReference>
<accession>A0AAD5V0S4</accession>
<dbReference type="PANTHER" id="PTHR11802">
    <property type="entry name" value="SERINE PROTEASE FAMILY S10 SERINE CARBOXYPEPTIDASE"/>
    <property type="match status" value="1"/>
</dbReference>
<keyword evidence="5 7" id="KW-0378">Hydrolase</keyword>
<keyword evidence="6" id="KW-0325">Glycoprotein</keyword>
<comment type="caution">
    <text evidence="8">The sequence shown here is derived from an EMBL/GenBank/DDBJ whole genome shotgun (WGS) entry which is preliminary data.</text>
</comment>
<gene>
    <name evidence="8" type="ORF">NLI96_g6587</name>
</gene>
<dbReference type="Gene3D" id="1.10.287.410">
    <property type="match status" value="1"/>
</dbReference>
<evidence type="ECO:0000256" key="6">
    <source>
        <dbReference type="ARBA" id="ARBA00023180"/>
    </source>
</evidence>
<reference evidence="8" key="1">
    <citation type="submission" date="2022-07" db="EMBL/GenBank/DDBJ databases">
        <title>Genome Sequence of Physisporinus lineatus.</title>
        <authorList>
            <person name="Buettner E."/>
        </authorList>
    </citation>
    <scope>NUCLEOTIDE SEQUENCE</scope>
    <source>
        <strain evidence="8">VT162</strain>
    </source>
</reference>
<protein>
    <recommendedName>
        <fullName evidence="7">Carboxypeptidase</fullName>
        <ecNumber evidence="7">3.4.16.-</ecNumber>
    </recommendedName>
</protein>
<dbReference type="PROSITE" id="PS00560">
    <property type="entry name" value="CARBOXYPEPT_SER_HIS"/>
    <property type="match status" value="1"/>
</dbReference>
<keyword evidence="4" id="KW-0732">Signal</keyword>
<evidence type="ECO:0000256" key="3">
    <source>
        <dbReference type="ARBA" id="ARBA00022670"/>
    </source>
</evidence>
<evidence type="ECO:0000256" key="4">
    <source>
        <dbReference type="ARBA" id="ARBA00022729"/>
    </source>
</evidence>
<dbReference type="GO" id="GO:0004185">
    <property type="term" value="F:serine-type carboxypeptidase activity"/>
    <property type="evidence" value="ECO:0007669"/>
    <property type="project" value="UniProtKB-UniRule"/>
</dbReference>
<sequence length="490" mass="54325">MNSISTTMYTQSYALVSFATFLLYSSVVRAAQQIPLGWKVPGQPDVDPVEFSPLQDLHVLSEERFATLGHPAFPNYNVRIKRSTEFCDGGVDAYTGYIDIEARHLFFYFFESRSDPDKDDVIFWTNGGPGCSSAMGLFMELGPCRVIQPDSKTLYNPHAWNSNANVFFIDQPIGVGFSYAEYGESVSTTEEAAKDIAAFVAIFFEHFTKFKGRAFHMAGESYGGRYIPVFAAAVYDQNPKLIASGITPINLTSIMIGNGCTDWYSMLKPYYEMQCKDIAVSPIIPISNVCSDTFDAINCRAALAFCEGEIYAPFLSSGYNPYDLSKKCDGSLSDTLCYPITKNISAYLNRPDIREAIGVDPSITSNFTSCSDEVGNAFQAAMDFAFPTQFYIAALLERGVRTLLYIGANDWICNWVGNERMSLALEWTGQDAFNSKPLRDWTVDGKVAGVTRRAGPFTFATVAGAGHMVPYDKPKESLEMLKRWLAGEEL</sequence>
<keyword evidence="9" id="KW-1185">Reference proteome</keyword>
<evidence type="ECO:0000256" key="5">
    <source>
        <dbReference type="ARBA" id="ARBA00022801"/>
    </source>
</evidence>
<dbReference type="PRINTS" id="PR00724">
    <property type="entry name" value="CRBOXYPTASEC"/>
</dbReference>
<dbReference type="InterPro" id="IPR033124">
    <property type="entry name" value="Ser_caboxypep_his_AS"/>
</dbReference>
<dbReference type="PANTHER" id="PTHR11802:SF113">
    <property type="entry name" value="SERINE CARBOXYPEPTIDASE CTSA-4.1"/>
    <property type="match status" value="1"/>
</dbReference>
<dbReference type="InterPro" id="IPR029058">
    <property type="entry name" value="AB_hydrolase_fold"/>
</dbReference>
<dbReference type="SUPFAM" id="SSF53474">
    <property type="entry name" value="alpha/beta-Hydrolases"/>
    <property type="match status" value="1"/>
</dbReference>
<comment type="similarity">
    <text evidence="1 7">Belongs to the peptidase S10 family.</text>
</comment>
<dbReference type="InterPro" id="IPR001563">
    <property type="entry name" value="Peptidase_S10"/>
</dbReference>